<dbReference type="NCBIfam" id="NF045988">
    <property type="entry name" value="HisKinRegBRhodob"/>
    <property type="match status" value="1"/>
</dbReference>
<dbReference type="EMBL" id="FWFS01000001">
    <property type="protein sequence ID" value="SLN12146.1"/>
    <property type="molecule type" value="Genomic_DNA"/>
</dbReference>
<keyword evidence="10" id="KW-1133">Transmembrane helix</keyword>
<dbReference type="Pfam" id="PF02518">
    <property type="entry name" value="HATPase_c"/>
    <property type="match status" value="1"/>
</dbReference>
<dbReference type="SUPFAM" id="SSF55874">
    <property type="entry name" value="ATPase domain of HSP90 chaperone/DNA topoisomerase II/histidine kinase"/>
    <property type="match status" value="1"/>
</dbReference>
<keyword evidence="8 12" id="KW-0418">Kinase</keyword>
<comment type="subcellular location">
    <subcellularLocation>
        <location evidence="2">Cell membrane</location>
        <topology evidence="2">Multi-pass membrane protein</topology>
    </subcellularLocation>
</comment>
<sequence length="470" mass="50854">MTDTAPPGPKRDNAPLSEERRADWVRLRTLVVLRWIAILGQVTAIVVASLLFDIRLDIGACALVIGASVLVNLVAGLVFPETTRLPERAATLMLLFDLAQLCAMLYLTGGLHNPFALLILAPVTISATALRPQSTALIGGIAILFVTLLAAYYIPLHSLAGLPITMPRLFVFGAWIAIVIGIAFLGVFAWRVASEIHSMSEALLATQMALSREQKLTDLGGVVAAAAHELGTPLATIKLVSSELIDDLSGEQQEDARLINEQADRCRDILRSMGRAGKDDLHMRTAPLDAVIHEAAEPHAQRGKTLLIDTRPALDTTLRQPEVFRRPEIIHGLRNLVQNAVDFASQKVWVEAEWSDTHVSIRIRDDGPGYPQQLIGRIGDPFLKRRAAPEDSPLRPDYEGMGLGLFIAKTLLERTGADIEFANVLAKTDALRRSAGPSGAIVKVTWPHAAICAPSTGQSGPLGENIPFNP</sequence>
<feature type="transmembrane region" description="Helical" evidence="10">
    <location>
        <begin position="58"/>
        <end position="79"/>
    </location>
</feature>
<evidence type="ECO:0000256" key="7">
    <source>
        <dbReference type="ARBA" id="ARBA00022741"/>
    </source>
</evidence>
<feature type="transmembrane region" description="Helical" evidence="10">
    <location>
        <begin position="137"/>
        <end position="154"/>
    </location>
</feature>
<feature type="domain" description="Histidine kinase" evidence="11">
    <location>
        <begin position="225"/>
        <end position="450"/>
    </location>
</feature>
<reference evidence="12 13" key="1">
    <citation type="submission" date="2017-03" db="EMBL/GenBank/DDBJ databases">
        <authorList>
            <person name="Afonso C.L."/>
            <person name="Miller P.J."/>
            <person name="Scott M.A."/>
            <person name="Spackman E."/>
            <person name="Goraichik I."/>
            <person name="Dimitrov K.M."/>
            <person name="Suarez D.L."/>
            <person name="Swayne D.E."/>
        </authorList>
    </citation>
    <scope>NUCLEOTIDE SEQUENCE [LARGE SCALE GENOMIC DNA]</scope>
    <source>
        <strain evidence="12 13">CECT 8620</strain>
    </source>
</reference>
<keyword evidence="9" id="KW-0067">ATP-binding</keyword>
<dbReference type="Proteomes" id="UP000193862">
    <property type="component" value="Unassembled WGS sequence"/>
</dbReference>
<keyword evidence="10" id="KW-0472">Membrane</keyword>
<name>A0A1Y5RAE5_9RHOB</name>
<keyword evidence="6 12" id="KW-0808">Transferase</keyword>
<dbReference type="Gene3D" id="1.10.287.130">
    <property type="match status" value="1"/>
</dbReference>
<evidence type="ECO:0000256" key="3">
    <source>
        <dbReference type="ARBA" id="ARBA00012438"/>
    </source>
</evidence>
<dbReference type="InterPro" id="IPR050980">
    <property type="entry name" value="2C_sensor_his_kinase"/>
</dbReference>
<evidence type="ECO:0000313" key="12">
    <source>
        <dbReference type="EMBL" id="SLN12146.1"/>
    </source>
</evidence>
<organism evidence="12 13">
    <name type="scientific">Aquimixticola soesokkakensis</name>
    <dbReference type="NCBI Taxonomy" id="1519096"/>
    <lineage>
        <taxon>Bacteria</taxon>
        <taxon>Pseudomonadati</taxon>
        <taxon>Pseudomonadota</taxon>
        <taxon>Alphaproteobacteria</taxon>
        <taxon>Rhodobacterales</taxon>
        <taxon>Paracoccaceae</taxon>
        <taxon>Aquimixticola</taxon>
    </lineage>
</organism>
<dbReference type="CDD" id="cd00082">
    <property type="entry name" value="HisKA"/>
    <property type="match status" value="1"/>
</dbReference>
<evidence type="ECO:0000313" key="13">
    <source>
        <dbReference type="Proteomes" id="UP000193862"/>
    </source>
</evidence>
<dbReference type="EC" id="2.7.13.3" evidence="3"/>
<dbReference type="InterPro" id="IPR036097">
    <property type="entry name" value="HisK_dim/P_sf"/>
</dbReference>
<dbReference type="InterPro" id="IPR036890">
    <property type="entry name" value="HATPase_C_sf"/>
</dbReference>
<evidence type="ECO:0000256" key="4">
    <source>
        <dbReference type="ARBA" id="ARBA00022475"/>
    </source>
</evidence>
<comment type="catalytic activity">
    <reaction evidence="1">
        <text>ATP + protein L-histidine = ADP + protein N-phospho-L-histidine.</text>
        <dbReference type="EC" id="2.7.13.3"/>
    </reaction>
</comment>
<keyword evidence="13" id="KW-1185">Reference proteome</keyword>
<dbReference type="InterPro" id="IPR004358">
    <property type="entry name" value="Sig_transdc_His_kin-like_C"/>
</dbReference>
<keyword evidence="7" id="KW-0547">Nucleotide-binding</keyword>
<keyword evidence="5" id="KW-0597">Phosphoprotein</keyword>
<dbReference type="InterPro" id="IPR003594">
    <property type="entry name" value="HATPase_dom"/>
</dbReference>
<dbReference type="AlphaFoldDB" id="A0A1Y5RAE5"/>
<dbReference type="InterPro" id="IPR003661">
    <property type="entry name" value="HisK_dim/P_dom"/>
</dbReference>
<dbReference type="PROSITE" id="PS50109">
    <property type="entry name" value="HIS_KIN"/>
    <property type="match status" value="1"/>
</dbReference>
<dbReference type="SMART" id="SM00388">
    <property type="entry name" value="HisKA"/>
    <property type="match status" value="1"/>
</dbReference>
<dbReference type="OrthoDB" id="9785252at2"/>
<feature type="transmembrane region" description="Helical" evidence="10">
    <location>
        <begin position="30"/>
        <end position="52"/>
    </location>
</feature>
<dbReference type="PANTHER" id="PTHR44936:SF10">
    <property type="entry name" value="SENSOR PROTEIN RSTB"/>
    <property type="match status" value="1"/>
</dbReference>
<keyword evidence="10" id="KW-0812">Transmembrane</keyword>
<dbReference type="Gene3D" id="3.30.565.10">
    <property type="entry name" value="Histidine kinase-like ATPase, C-terminal domain"/>
    <property type="match status" value="1"/>
</dbReference>
<dbReference type="PANTHER" id="PTHR44936">
    <property type="entry name" value="SENSOR PROTEIN CREC"/>
    <property type="match status" value="1"/>
</dbReference>
<evidence type="ECO:0000256" key="6">
    <source>
        <dbReference type="ARBA" id="ARBA00022679"/>
    </source>
</evidence>
<dbReference type="GO" id="GO:0000155">
    <property type="term" value="F:phosphorelay sensor kinase activity"/>
    <property type="evidence" value="ECO:0007669"/>
    <property type="project" value="InterPro"/>
</dbReference>
<evidence type="ECO:0000256" key="2">
    <source>
        <dbReference type="ARBA" id="ARBA00004651"/>
    </source>
</evidence>
<protein>
    <recommendedName>
        <fullName evidence="3">histidine kinase</fullName>
        <ecNumber evidence="3">2.7.13.3</ecNumber>
    </recommendedName>
</protein>
<proteinExistence type="predicted"/>
<gene>
    <name evidence="12" type="primary">regB</name>
    <name evidence="12" type="ORF">AQS8620_00133</name>
</gene>
<dbReference type="GO" id="GO:0005886">
    <property type="term" value="C:plasma membrane"/>
    <property type="evidence" value="ECO:0007669"/>
    <property type="project" value="UniProtKB-SubCell"/>
</dbReference>
<dbReference type="GO" id="GO:0005524">
    <property type="term" value="F:ATP binding"/>
    <property type="evidence" value="ECO:0007669"/>
    <property type="project" value="UniProtKB-KW"/>
</dbReference>
<evidence type="ECO:0000256" key="10">
    <source>
        <dbReference type="SAM" id="Phobius"/>
    </source>
</evidence>
<evidence type="ECO:0000259" key="11">
    <source>
        <dbReference type="PROSITE" id="PS50109"/>
    </source>
</evidence>
<keyword evidence="4" id="KW-1003">Cell membrane</keyword>
<feature type="transmembrane region" description="Helical" evidence="10">
    <location>
        <begin position="169"/>
        <end position="190"/>
    </location>
</feature>
<dbReference type="InterPro" id="IPR047770">
    <property type="entry name" value="RegB"/>
</dbReference>
<evidence type="ECO:0000256" key="8">
    <source>
        <dbReference type="ARBA" id="ARBA00022777"/>
    </source>
</evidence>
<dbReference type="SMART" id="SM00387">
    <property type="entry name" value="HATPase_c"/>
    <property type="match status" value="1"/>
</dbReference>
<evidence type="ECO:0000256" key="1">
    <source>
        <dbReference type="ARBA" id="ARBA00000085"/>
    </source>
</evidence>
<accession>A0A1Y5RAE5</accession>
<dbReference type="RefSeq" id="WP_085835335.1">
    <property type="nucleotide sequence ID" value="NZ_FWFS01000001.1"/>
</dbReference>
<dbReference type="SUPFAM" id="SSF47384">
    <property type="entry name" value="Homodimeric domain of signal transducing histidine kinase"/>
    <property type="match status" value="1"/>
</dbReference>
<dbReference type="InterPro" id="IPR005467">
    <property type="entry name" value="His_kinase_dom"/>
</dbReference>
<evidence type="ECO:0000256" key="9">
    <source>
        <dbReference type="ARBA" id="ARBA00022840"/>
    </source>
</evidence>
<dbReference type="Pfam" id="PF00512">
    <property type="entry name" value="HisKA"/>
    <property type="match status" value="1"/>
</dbReference>
<dbReference type="NCBIfam" id="NF033792">
    <property type="entry name" value="ActS_PrrB_HisK"/>
    <property type="match status" value="1"/>
</dbReference>
<evidence type="ECO:0000256" key="5">
    <source>
        <dbReference type="ARBA" id="ARBA00022553"/>
    </source>
</evidence>
<dbReference type="PRINTS" id="PR00344">
    <property type="entry name" value="BCTRLSENSOR"/>
</dbReference>